<evidence type="ECO:0000313" key="2">
    <source>
        <dbReference type="Proteomes" id="UP001234297"/>
    </source>
</evidence>
<evidence type="ECO:0000313" key="1">
    <source>
        <dbReference type="EMBL" id="KAJ8619264.1"/>
    </source>
</evidence>
<reference evidence="1 2" key="1">
    <citation type="journal article" date="2022" name="Hortic Res">
        <title>A haplotype resolved chromosomal level avocado genome allows analysis of novel avocado genes.</title>
        <authorList>
            <person name="Nath O."/>
            <person name="Fletcher S.J."/>
            <person name="Hayward A."/>
            <person name="Shaw L.M."/>
            <person name="Masouleh A.K."/>
            <person name="Furtado A."/>
            <person name="Henry R.J."/>
            <person name="Mitter N."/>
        </authorList>
    </citation>
    <scope>NUCLEOTIDE SEQUENCE [LARGE SCALE GENOMIC DNA]</scope>
    <source>
        <strain evidence="2">cv. Hass</strain>
    </source>
</reference>
<organism evidence="1 2">
    <name type="scientific">Persea americana</name>
    <name type="common">Avocado</name>
    <dbReference type="NCBI Taxonomy" id="3435"/>
    <lineage>
        <taxon>Eukaryota</taxon>
        <taxon>Viridiplantae</taxon>
        <taxon>Streptophyta</taxon>
        <taxon>Embryophyta</taxon>
        <taxon>Tracheophyta</taxon>
        <taxon>Spermatophyta</taxon>
        <taxon>Magnoliopsida</taxon>
        <taxon>Magnoliidae</taxon>
        <taxon>Laurales</taxon>
        <taxon>Lauraceae</taxon>
        <taxon>Persea</taxon>
    </lineage>
</organism>
<proteinExistence type="predicted"/>
<dbReference type="Proteomes" id="UP001234297">
    <property type="component" value="Chromosome 4"/>
</dbReference>
<gene>
    <name evidence="1" type="ORF">MRB53_015450</name>
</gene>
<protein>
    <submittedName>
        <fullName evidence="1">Uncharacterized protein</fullName>
    </submittedName>
</protein>
<name>A0ACC2KDR8_PERAE</name>
<comment type="caution">
    <text evidence="1">The sequence shown here is derived from an EMBL/GenBank/DDBJ whole genome shotgun (WGS) entry which is preliminary data.</text>
</comment>
<sequence length="4976" mass="576712">MAAIQVVIKIMARKNLGGRVLAVVQDRRLTNFRQSLVGAIESSGDTGVIFFSVFPDYMIDIGDTMESLHLRVQSQGFSFRPGTKGLCVQYNMYYKMMNSSEPRGKLSQKEDNDVTTMIKASSANSIQRAEKIKWGDIHFPKEWEIMEEKVKDETSNISAIQYKLDGRIILKFNHSPTIEEPRTSSAEETRRRKSLMERSNCKMVRSMTYEEYVQEFETTERPERLNELVKILANWKIEPEVQNLKVTGESSNHLFLDDLHKKTREDERSFRDWNFSDPENNERRGKQIRINKHNGNNLFVETSCNKLEPISTAGHYLDLDKCPNISEIINAWGDSMNIVRSSNPEWSFTQYRRYIEKTLKGIVGDFWKRHRQTCAECVQANAVGEPREWTQHMLKIIRREFGGIEAEQDARMKEIAKSKLTNLAICDLRYLEEYEMEFKSNDEEDESSDTDSNVENLMMITANPLPNIIQINNRWMRRIIYDPPLDPCMEYDYPSWEEIPAPQATQIEAGVLLESAKPFTSKHSIYIETRVSVRGYHRYTLNAYVDTGAGFNMMLKHALPNHMWKKAPIPLEAVMANTDTSRLEYVAHNIHIFISGKEFLIDKVWQTDIKGQPDLLLGNNFIQTYEPFVQTKNTVQFTLPNGLPVTVDKVRNAYAHAFEPAFLETFKKPPSECPDEKPGGPSILFKTPMRAIESSGDTGVIFFSVFPDYMIDIGDTMESLHLRVQSQGFSFRPGTKGLCVQYNMYYKMMNSSEPRGKLSQKEDNDVTTMIKASSANSIQRAEKIKWGDIHFPKEWEIMEEKVKDETSNISAIQYKLDGRIILKFNHSPTIEEPRTSSAEETRRRKSLMERSNCKMVRSMTYEEYVQEFETTERPERLNELVKILANWKIEPEVQNLKVTGESSNHLFLDDLHKKTREDERSFRDWNFSDPENNERRGKQIRINKHNGNNLFVETSCNKLEPISTAGHYLDLDKCPNISEIINAWGDSMNIVRSSNPEWSFTQYRRYIEKTLKGIVGDFWKRHRQTCAECVQANAVGEPREWTQHMLKIIRREFGGIEAEQDARMKEIAKSKLTNLAICDLRYLEEYEMEFKSNDEEDESSDTDSNVENLMMITANPLPNIIQINNRWMRRIIYDPPLDPCMEYDYPSWEEIPAPQATQIEAGVLLESAKPFTSKHSIYIETRVSVRGYHRYTLNAYVDTGAGFNMMLKHALPNHMWKKAPIPLEAVMANTDTSRLEYVAHNIHIFISGKEFLIDKVWQTDIKGQPDLLLGNNFIQTYEPFVQTKNTVQFTLPNGLPVTVDKVRNAYAHAFEPAFLETFKKPPSECPDEQPGGPSILFKTPMRAIESSGDTGVIFFSVFPDYMIDIGDTMESLHLRVQSQGFSFRPGTKGLCVQYNMYYKMMNSSEPRGKLSQKEDNDVTTMIKASSANSIQRAEKIKWGDIHFPKEWEIMEEKVKDETSNISAIQYKLDGRIILKFNHSPTIEEPRTSSAEETRRRKSLMERSNCKMVRSMTYEEYVQEFETTERPERLNELVKILANWKIEPEVQNLKVTGESSNHLFLDDLHKKTREDERSFRDWNFSDPENNERRGKQIRINKHNGNNLFVETSCNKLEPISTAGHYLDLDKCPNISEIINAWGDSMNIVRSSNPEWSFTQYRRYIEKTLKGIVGDFWKRHRQTCAECVQANAVGEPREWTQHMLKIIRREFGGIEAEQDARMKEIAKSKLTNLAICDLRYLEEYEMEFKSNDEEDESSDTDSNVENLMMITANPLPNIIQINNRWMRRIIYDPPLDPCMEYDYPSWEEIPAPQATQIEAGVLLESAKPFTSKHSIYIETRVSVRGYHRYTLNAYVDTGAGFNMMLKHALPNHMWKKAPIPLEAVMANTDTSRLEYVAHNIHIFISGKEFLIDKVWQTDIKGQPDLLLGNNFIQTYEPFVQTKNTVQFTLPNGLPVTVDKVRNAYAHAFEPAFLETFKKPPSECPDEKPGGPSILFKTPMRAIESSGDTGVIFFSVFPDYMIDIGDTMESLHLRVQSQGFSFRPGTKGLCVQYNMYYKMMNSSEPRGKLSQKEDNDVTTMIKASSANSIQRAEKIKWGDIHFPKEWEIMEEKVKDETSNISAIQYKLDGRIILKFNHSPTIEEPRTSSAEETRRRKSLMERSNCKMVRSMTYEEYVQEFETTERPERLNELVKILANWKIEPEVQNLKVTGESSNHLFLDDLHKKTREDERSFRDWNFSDPENNERRGKQIRINKHNGNNLFVETSCNKLEPISTAGHYLDLDKCPNISEIINAWGDSMNIVRSSNPEWSFTQYRRYIEKTLKGIVGDFWKRHRQTCAECVQANAVGEPREWTQHMLKIIRREFGGIEAEQDARMKEIAKSKLTNLAICDLRYLEEYEMEFKSNDEEDESSDTDSNVENLMMITANPLPNIIQINNRWMRRIIYDPPLDPCMEYDYPSWEEIPAPQATQIEAGVLLESAKPFTSKHSIYIETRVSVRGYHRYTLNAYVDTGAGFNMMLKHALPNHMWKKAPIPLEAVMANTDTSRLEYVAHNIHIFISGKEFLIDKVWQTDIKGQPDLLLGNNFIQTYEPFVQTKNTVQFTLPNGLPVTVDKVRNAYAHAFEPAFLETFKKPPSECPDEKPGGPSILFKTPMRAIESSGDTGVIFFSVFPDYMIDIGDTMESLHLRVQSQGFSFRPGTKGLCVQYNMYYKMMNSSEPRGKLSQKEDNDVTTMIKASSANSIQRAEKIKWGDIHFPKEWEIMEEKVKDETSNISAIQYKLDGRIILKFNHSPTIEEPRTSSAEETRRRKSLMERSNCKMVRSMTYEEYVQEFETTERPERLNELVKILANWKIEPEVQNLKVTGESSNHLFLDDLHKKTREDERSFRDWNFSDPENNERRGKQIRINKHNGNNLFVETSCNKLEPISTAGHYLDLDKCPNISEIINAWGDSMNIVRSSNPEWSFTQYRRYIEKTLKGIVGDFWKRHRQTCAECVQANAVGEPREWTQHMLKIIRREFGGIEAEQDARMKEIAKSKLTNLAICDLRYLEEYEMEFKSNDEEDESSDTDSNVENLMMITANPLPNIIQINNRWMRRIIYDPPLDPCMEYDYPSWEEIPAPQATQIEAGVLLESAKPFTSKHSIYIETRVSVRGYHRYTLNAYVDTGAGFNMMLKHALPNHMWKKAPIPLEAVMANTDTSRLEYVAHNIHIFISGKEFLIDKVWQTDIKGQPDLLLGNNFIQTYEPFVQTKNTVQFTLPNGLPVTVDKVRNAYAHAFEPAFLETFKKPPSECPDEKPGGPSILFKTPMRAIESSGDTGVIFFSVFPDYMIDIGDTMESLHLRVQSQGFSFRPGTKGLCVQYNMYYKMMNSSEPRGKLSQKEDNDVTTMIKASSANSIQRAEKIKWGDIHFPKEWEIMEEKVKDETSNISAIQYKLDGRIILKFNHSPTIEEPRTSSAEETRRRKSLMERSNCKMVRSMTYEEYVQEFETTERPERLNELVKILANWKIEPEVQNLKVTGESSNHLFLDDLHKKTREDERSFRDWNFSDPENNERRGKQIRINKHNGNNLFVETSCNKLEPISTAGHYLDLDKCPNISEIINAWGDSMNIVRSSNPEWSFTQYRRYIEKTLKGIVGDFWKRHRQTCAECVQANAVGEPREWTQHMLKIIRREFGGIEAEQDARMKEIAKSKLTNLAICDLRYLEEYEMEFKSNDEEDESSDTDSNVENLMMITANPLPNIIQINNRWMRRIIYDPPLDPCMEYDYPSWEEIPAPQATQIEAGVLLESAKPFTSKHSIYIETRVSVRGYHRYTLNAYVDTGAGFNMMLKHALPNHMWKKAPIPLEAVMANTDTSRLEYVAHNIHIFISGKEFLIDKVWQTDIKGQPDLLLGNNFIQTYEPFVQTKNTVQFTLPNGLPVTVDKVRNAYAHAFEPAFLETFKKPPSECPDEKPGGPSILFKTPMRAIESSGDTGVIFFSVFPDYMIDIGDTMESLHLRVQSQGFSFRPGTKGLCVQYNMYYKMMNSSEPRGKLSQKEDNDVTTMIKASSANSIQRAEKIKWGDIQFPKEWEIMEEKVKDETSNISAIQYKLDGRIILKFNHSPTIEEPRTSSAEETRRRKSLMERSNCKMVRSMTYEEYVQEFETTERPERLNELVKILANWKIEPEVQNLKVTGESSNHLFLDDLHKKTREDERSFRDWNFSDPENNERRGKQIRINKHNGNNLFVETSCNKLEPISTAGHYLDLDKCPNISEIINAWGDSMNIVRSSNPEWSFTQYRRYIEKTLKGIVGDFWKRHRQTCAECVQANAVGEPREWTQHMLKIIRREFGGIEAEQDARMKEIAKSKLTNLAICDLRYLEEYEMEFKSNDEEDESSDTDSNVENLMMITANPLPNIIQINNRWMRRIIYDPPLDPCMEYDYPSWEEIPAPQATQIEAGVLLESAKPFTSKHSIYIETRVSVRGYHRYTLNAYVDTGAGFNMMLKHALPNHMWKKAPIPLEAVMANTDTSRLEYVAHNIHIFISGKEFLIDKVWQTDIKGQPDLLLGNNFIQTYEPFVQTKNTVQFTLPNGLPVTVDKVRNAYAHAFEPAFLETFKKPPSECPDEKPGGPSILFKTPMRAIESSGDTGVIFFSVFPDYMIDIGDTMESLHLRVQSQGFSFRPGTKGLCVQYNMYYKMMNSSEPRGKLSQKEDNDVTTMIKASSANSIQRAEKIKWGDIHFPKEWEIMEEKVKDETSNISAIQYKLDGRIILKFNHSPTIEEPRTSSAEETRRRKSLMERSNCKMVRSMTYEEYVQEFETTERPERLNELVKILANWKIEPEVQNLKVTGESSNHLFLDDLHKKTREDERSFRDWNFSDPENNERRGKQIRINKHNGNNLFVETSCNKLEPISTAGHYLDLDKCPNISEIINAWGDSMNIVRSSNPEWSFTQYRRYIEKTLKGIVGDFWKRHRQTCAECVQANAVGEPREWTQHMLKIIRREFGGIEAEQDARM</sequence>
<keyword evidence="2" id="KW-1185">Reference proteome</keyword>
<dbReference type="EMBL" id="CM056812">
    <property type="protein sequence ID" value="KAJ8619264.1"/>
    <property type="molecule type" value="Genomic_DNA"/>
</dbReference>
<accession>A0ACC2KDR8</accession>